<dbReference type="EMBL" id="LXQA010336003">
    <property type="protein sequence ID" value="MCI44845.1"/>
    <property type="molecule type" value="Genomic_DNA"/>
</dbReference>
<organism evidence="1 2">
    <name type="scientific">Trifolium medium</name>
    <dbReference type="NCBI Taxonomy" id="97028"/>
    <lineage>
        <taxon>Eukaryota</taxon>
        <taxon>Viridiplantae</taxon>
        <taxon>Streptophyta</taxon>
        <taxon>Embryophyta</taxon>
        <taxon>Tracheophyta</taxon>
        <taxon>Spermatophyta</taxon>
        <taxon>Magnoliopsida</taxon>
        <taxon>eudicotyledons</taxon>
        <taxon>Gunneridae</taxon>
        <taxon>Pentapetalae</taxon>
        <taxon>rosids</taxon>
        <taxon>fabids</taxon>
        <taxon>Fabales</taxon>
        <taxon>Fabaceae</taxon>
        <taxon>Papilionoideae</taxon>
        <taxon>50 kb inversion clade</taxon>
        <taxon>NPAAA clade</taxon>
        <taxon>Hologalegina</taxon>
        <taxon>IRL clade</taxon>
        <taxon>Trifolieae</taxon>
        <taxon>Trifolium</taxon>
    </lineage>
</organism>
<dbReference type="AlphaFoldDB" id="A0A392SAF2"/>
<dbReference type="Proteomes" id="UP000265520">
    <property type="component" value="Unassembled WGS sequence"/>
</dbReference>
<sequence length="80" mass="8618">FGDGVKGKIKGIGKLASPGSLCLDDVLLVEGLTANLISISQHCEQGLNVHFNNSECTILKGQQVLMKGTKSRDKCYLWTP</sequence>
<comment type="caution">
    <text evidence="1">The sequence shown here is derived from an EMBL/GenBank/DDBJ whole genome shotgun (WGS) entry which is preliminary data.</text>
</comment>
<protein>
    <submittedName>
        <fullName evidence="1">Gag-pol polyprotein</fullName>
    </submittedName>
</protein>
<evidence type="ECO:0000313" key="2">
    <source>
        <dbReference type="Proteomes" id="UP000265520"/>
    </source>
</evidence>
<evidence type="ECO:0000313" key="1">
    <source>
        <dbReference type="EMBL" id="MCI44845.1"/>
    </source>
</evidence>
<proteinExistence type="predicted"/>
<accession>A0A392SAF2</accession>
<feature type="non-terminal residue" evidence="1">
    <location>
        <position position="1"/>
    </location>
</feature>
<reference evidence="1 2" key="1">
    <citation type="journal article" date="2018" name="Front. Plant Sci.">
        <title>Red Clover (Trifolium pratense) and Zigzag Clover (T. medium) - A Picture of Genomic Similarities and Differences.</title>
        <authorList>
            <person name="Dluhosova J."/>
            <person name="Istvanek J."/>
            <person name="Nedelnik J."/>
            <person name="Repkova J."/>
        </authorList>
    </citation>
    <scope>NUCLEOTIDE SEQUENCE [LARGE SCALE GENOMIC DNA]</scope>
    <source>
        <strain evidence="2">cv. 10/8</strain>
        <tissue evidence="1">Leaf</tissue>
    </source>
</reference>
<keyword evidence="2" id="KW-1185">Reference proteome</keyword>
<name>A0A392SAF2_9FABA</name>